<dbReference type="Gene3D" id="3.40.50.1910">
    <property type="match status" value="1"/>
</dbReference>
<dbReference type="GeneID" id="25912951"/>
<dbReference type="Gene3D" id="1.25.40.60">
    <property type="match status" value="1"/>
</dbReference>
<dbReference type="STRING" id="667725.A0A0L0FG50"/>
<comment type="similarity">
    <text evidence="2">Belongs to the STXBP/unc-18/SEC1 family.</text>
</comment>
<protein>
    <recommendedName>
        <fullName evidence="6">Vacuolar protein sorting-associated protein 45</fullName>
    </recommendedName>
</protein>
<gene>
    <name evidence="7" type="ORF">SARC_12447</name>
</gene>
<dbReference type="InterPro" id="IPR001619">
    <property type="entry name" value="Sec1-like"/>
</dbReference>
<dbReference type="Gene3D" id="3.90.830.10">
    <property type="entry name" value="Syntaxin Binding Protein 1, Chain A, domain 2"/>
    <property type="match status" value="1"/>
</dbReference>
<dbReference type="GO" id="GO:0015031">
    <property type="term" value="P:protein transport"/>
    <property type="evidence" value="ECO:0007669"/>
    <property type="project" value="UniProtKB-KW"/>
</dbReference>
<keyword evidence="4" id="KW-0653">Protein transport</keyword>
<comment type="subcellular location">
    <subcellularLocation>
        <location evidence="1">Endomembrane system</location>
        <topology evidence="1">Peripheral membrane protein</topology>
    </subcellularLocation>
</comment>
<dbReference type="Gene3D" id="3.40.50.2060">
    <property type="match status" value="1"/>
</dbReference>
<evidence type="ECO:0000256" key="5">
    <source>
        <dbReference type="ARBA" id="ARBA00023136"/>
    </source>
</evidence>
<organism evidence="7 8">
    <name type="scientific">Sphaeroforma arctica JP610</name>
    <dbReference type="NCBI Taxonomy" id="667725"/>
    <lineage>
        <taxon>Eukaryota</taxon>
        <taxon>Ichthyosporea</taxon>
        <taxon>Ichthyophonida</taxon>
        <taxon>Sphaeroforma</taxon>
    </lineage>
</organism>
<dbReference type="SUPFAM" id="SSF56815">
    <property type="entry name" value="Sec1/munc18-like (SM) proteins"/>
    <property type="match status" value="1"/>
</dbReference>
<proteinExistence type="inferred from homology"/>
<evidence type="ECO:0000256" key="6">
    <source>
        <dbReference type="ARBA" id="ARBA00073001"/>
    </source>
</evidence>
<dbReference type="GO" id="GO:0031410">
    <property type="term" value="C:cytoplasmic vesicle"/>
    <property type="evidence" value="ECO:0007669"/>
    <property type="project" value="UniProtKB-ARBA"/>
</dbReference>
<evidence type="ECO:0000256" key="4">
    <source>
        <dbReference type="ARBA" id="ARBA00022927"/>
    </source>
</evidence>
<evidence type="ECO:0000256" key="2">
    <source>
        <dbReference type="ARBA" id="ARBA00009884"/>
    </source>
</evidence>
<evidence type="ECO:0000256" key="1">
    <source>
        <dbReference type="ARBA" id="ARBA00004184"/>
    </source>
</evidence>
<dbReference type="RefSeq" id="XP_014148920.1">
    <property type="nucleotide sequence ID" value="XM_014293445.1"/>
</dbReference>
<evidence type="ECO:0000313" key="7">
    <source>
        <dbReference type="EMBL" id="KNC75018.1"/>
    </source>
</evidence>
<keyword evidence="3" id="KW-0813">Transport</keyword>
<dbReference type="InterPro" id="IPR027482">
    <property type="entry name" value="Sec1-like_dom2"/>
</dbReference>
<dbReference type="InterPro" id="IPR036045">
    <property type="entry name" value="Sec1-like_sf"/>
</dbReference>
<evidence type="ECO:0000256" key="3">
    <source>
        <dbReference type="ARBA" id="ARBA00022448"/>
    </source>
</evidence>
<keyword evidence="5" id="KW-0472">Membrane</keyword>
<dbReference type="AlphaFoldDB" id="A0A0L0FG50"/>
<dbReference type="Pfam" id="PF00995">
    <property type="entry name" value="Sec1"/>
    <property type="match status" value="1"/>
</dbReference>
<dbReference type="Proteomes" id="UP000054560">
    <property type="component" value="Unassembled WGS sequence"/>
</dbReference>
<dbReference type="InterPro" id="IPR043154">
    <property type="entry name" value="Sec-1-like_dom1"/>
</dbReference>
<dbReference type="OrthoDB" id="10266265at2759"/>
<name>A0A0L0FG50_9EUKA</name>
<dbReference type="FunFam" id="3.90.830.10:FF:000002">
    <property type="entry name" value="Vacuolar protein sorting-associated protein 45"/>
    <property type="match status" value="1"/>
</dbReference>
<dbReference type="EMBL" id="KQ243906">
    <property type="protein sequence ID" value="KNC75018.1"/>
    <property type="molecule type" value="Genomic_DNA"/>
</dbReference>
<dbReference type="eggNOG" id="KOG1299">
    <property type="taxonomic scope" value="Eukaryota"/>
</dbReference>
<reference evidence="7 8" key="1">
    <citation type="submission" date="2011-02" db="EMBL/GenBank/DDBJ databases">
        <title>The Genome Sequence of Sphaeroforma arctica JP610.</title>
        <authorList>
            <consortium name="The Broad Institute Genome Sequencing Platform"/>
            <person name="Russ C."/>
            <person name="Cuomo C."/>
            <person name="Young S.K."/>
            <person name="Zeng Q."/>
            <person name="Gargeya S."/>
            <person name="Alvarado L."/>
            <person name="Berlin A."/>
            <person name="Chapman S.B."/>
            <person name="Chen Z."/>
            <person name="Freedman E."/>
            <person name="Gellesch M."/>
            <person name="Goldberg J."/>
            <person name="Griggs A."/>
            <person name="Gujja S."/>
            <person name="Heilman E."/>
            <person name="Heiman D."/>
            <person name="Howarth C."/>
            <person name="Mehta T."/>
            <person name="Neiman D."/>
            <person name="Pearson M."/>
            <person name="Roberts A."/>
            <person name="Saif S."/>
            <person name="Shea T."/>
            <person name="Shenoy N."/>
            <person name="Sisk P."/>
            <person name="Stolte C."/>
            <person name="Sykes S."/>
            <person name="White J."/>
            <person name="Yandava C."/>
            <person name="Burger G."/>
            <person name="Gray M.W."/>
            <person name="Holland P.W.H."/>
            <person name="King N."/>
            <person name="Lang F.B.F."/>
            <person name="Roger A.J."/>
            <person name="Ruiz-Trillo I."/>
            <person name="Haas B."/>
            <person name="Nusbaum C."/>
            <person name="Birren B."/>
        </authorList>
    </citation>
    <scope>NUCLEOTIDE SEQUENCE [LARGE SCALE GENOMIC DNA]</scope>
    <source>
        <strain evidence="7 8">JP610</strain>
    </source>
</reference>
<dbReference type="InterPro" id="IPR043127">
    <property type="entry name" value="Sec-1-like_dom3a"/>
</dbReference>
<dbReference type="GO" id="GO:0016192">
    <property type="term" value="P:vesicle-mediated transport"/>
    <property type="evidence" value="ECO:0007669"/>
    <property type="project" value="InterPro"/>
</dbReference>
<sequence>MFDLLIQVLLLDKETTGMVSIVYTQSEILQKEVYLVDRLETPNRETMTHLKAICFLRPTPENVTILCRELRKPKYGQYYIFFSNTLSSGDLERLAEADEHEVVREVQEMFGDYYAINNDLISLNVRFPSISSMDKWDDTALRRSVQGFTSLLLSLKKRPLIRYQSNSNMCKKLATEMSSVMQNESSLFDFRRTDSPPLMIILDRRDDCVTPLLNQWTYQAMVHERLGITNQRVSLAGAPGIKKDMQDMVLSSETDEFYHKNMFENFGDIGMSIKKLVDSFQEKTKSNKKIDTIADMRSFIDTYPQFRQMSSAVSKHVTVVGELSRLMDAHRLLEVSETEQDIACQGDHSSILTRVRQLIDADKVTDMDRARLILLYALRFDKSNTNYMTSLVEQLKHRHLDSHYISLVRHILTYGGYDARQSDLFGNKSFFAFTKKTLKGLKGVQNVYTQHEPLLIETLDLLVKGKLKDSDFPFLGPMLRDKPQDIIVMMVGGATYEEARFVSRFNSELPGTRIILAGTHVHNAESFMEQVMVAAEGETSIEP</sequence>
<keyword evidence="8" id="KW-1185">Reference proteome</keyword>
<evidence type="ECO:0000313" key="8">
    <source>
        <dbReference type="Proteomes" id="UP000054560"/>
    </source>
</evidence>
<accession>A0A0L0FG50</accession>
<dbReference type="GO" id="GO:0012505">
    <property type="term" value="C:endomembrane system"/>
    <property type="evidence" value="ECO:0007669"/>
    <property type="project" value="UniProtKB-SubCell"/>
</dbReference>
<dbReference type="PANTHER" id="PTHR11679">
    <property type="entry name" value="VESICLE PROTEIN SORTING-ASSOCIATED"/>
    <property type="match status" value="1"/>
</dbReference>
<dbReference type="PIRSF" id="PIRSF005715">
    <property type="entry name" value="VPS45_Sec1"/>
    <property type="match status" value="1"/>
</dbReference>